<dbReference type="AlphaFoldDB" id="A0A1W1HHL8"/>
<proteinExistence type="predicted"/>
<evidence type="ECO:0000313" key="2">
    <source>
        <dbReference type="EMBL" id="SLM31987.1"/>
    </source>
</evidence>
<sequence length="46" mass="5517">MFSIDYRMRQYFACLILLILVWGVIMVVIISPFLCFYILTEIKVLK</sequence>
<organism evidence="2 3">
    <name type="scientific">Desulfamplus magnetovallimortis</name>
    <dbReference type="NCBI Taxonomy" id="1246637"/>
    <lineage>
        <taxon>Bacteria</taxon>
        <taxon>Pseudomonadati</taxon>
        <taxon>Thermodesulfobacteriota</taxon>
        <taxon>Desulfobacteria</taxon>
        <taxon>Desulfobacterales</taxon>
        <taxon>Desulfobacteraceae</taxon>
        <taxon>Desulfamplus</taxon>
    </lineage>
</organism>
<keyword evidence="1" id="KW-0472">Membrane</keyword>
<feature type="transmembrane region" description="Helical" evidence="1">
    <location>
        <begin position="12"/>
        <end position="39"/>
    </location>
</feature>
<name>A0A1W1HHL8_9BACT</name>
<keyword evidence="1" id="KW-1133">Transmembrane helix</keyword>
<gene>
    <name evidence="2" type="ORF">MTBBW1_520014</name>
</gene>
<evidence type="ECO:0000313" key="3">
    <source>
        <dbReference type="Proteomes" id="UP000191931"/>
    </source>
</evidence>
<keyword evidence="1" id="KW-0812">Transmembrane</keyword>
<dbReference type="Proteomes" id="UP000191931">
    <property type="component" value="Unassembled WGS sequence"/>
</dbReference>
<reference evidence="2 3" key="1">
    <citation type="submission" date="2017-03" db="EMBL/GenBank/DDBJ databases">
        <authorList>
            <person name="Afonso C.L."/>
            <person name="Miller P.J."/>
            <person name="Scott M.A."/>
            <person name="Spackman E."/>
            <person name="Goraichik I."/>
            <person name="Dimitrov K.M."/>
            <person name="Suarez D.L."/>
            <person name="Swayne D.E."/>
        </authorList>
    </citation>
    <scope>NUCLEOTIDE SEQUENCE [LARGE SCALE GENOMIC DNA]</scope>
    <source>
        <strain evidence="2">PRJEB14757</strain>
    </source>
</reference>
<evidence type="ECO:0000256" key="1">
    <source>
        <dbReference type="SAM" id="Phobius"/>
    </source>
</evidence>
<protein>
    <submittedName>
        <fullName evidence="2">Uncharacterized protein</fullName>
    </submittedName>
</protein>
<keyword evidence="3" id="KW-1185">Reference proteome</keyword>
<accession>A0A1W1HHL8</accession>
<dbReference type="EMBL" id="FWEV01000295">
    <property type="protein sequence ID" value="SLM31987.1"/>
    <property type="molecule type" value="Genomic_DNA"/>
</dbReference>